<feature type="non-terminal residue" evidence="1">
    <location>
        <position position="160"/>
    </location>
</feature>
<comment type="caution">
    <text evidence="1">The sequence shown here is derived from an EMBL/GenBank/DDBJ whole genome shotgun (WGS) entry which is preliminary data.</text>
</comment>
<name>K1U6N9_9ZZZZ</name>
<dbReference type="InterPro" id="IPR036938">
    <property type="entry name" value="PAP2/HPO_sf"/>
</dbReference>
<sequence length="160" mass="17078">MRKVLLLVFGVLSLRASACPAESRCDTLPMPAAAEVPFAPKTVVRPAARSCRMACVALPLIAGGVAMQSSDVGFRRLRNGYAGSFHHDFDDYLQYMPAVAMVGLKACGVESRSSWGRMLVSDAFSAGVMAIAVNSLKYSCRVMRPDGSTRNSFPSGHTAT</sequence>
<dbReference type="SUPFAM" id="SSF48317">
    <property type="entry name" value="Acid phosphatase/Vanadium-dependent haloperoxidase"/>
    <property type="match status" value="1"/>
</dbReference>
<reference evidence="1" key="1">
    <citation type="journal article" date="2013" name="Environ. Microbiol.">
        <title>Microbiota from the distal guts of lean and obese adolescents exhibit partial functional redundancy besides clear differences in community structure.</title>
        <authorList>
            <person name="Ferrer M."/>
            <person name="Ruiz A."/>
            <person name="Lanza F."/>
            <person name="Haange S.B."/>
            <person name="Oberbach A."/>
            <person name="Till H."/>
            <person name="Bargiela R."/>
            <person name="Campoy C."/>
            <person name="Segura M.T."/>
            <person name="Richter M."/>
            <person name="von Bergen M."/>
            <person name="Seifert J."/>
            <person name="Suarez A."/>
        </authorList>
    </citation>
    <scope>NUCLEOTIDE SEQUENCE</scope>
</reference>
<dbReference type="EMBL" id="AJWY01002600">
    <property type="protein sequence ID" value="EKC77908.1"/>
    <property type="molecule type" value="Genomic_DNA"/>
</dbReference>
<proteinExistence type="predicted"/>
<protein>
    <submittedName>
        <fullName evidence="1">PAP2 superfamily protein</fullName>
    </submittedName>
</protein>
<organism evidence="1">
    <name type="scientific">human gut metagenome</name>
    <dbReference type="NCBI Taxonomy" id="408170"/>
    <lineage>
        <taxon>unclassified sequences</taxon>
        <taxon>metagenomes</taxon>
        <taxon>organismal metagenomes</taxon>
    </lineage>
</organism>
<gene>
    <name evidence="1" type="ORF">LEA_03923</name>
</gene>
<dbReference type="AlphaFoldDB" id="K1U6N9"/>
<accession>K1U6N9</accession>
<evidence type="ECO:0000313" key="1">
    <source>
        <dbReference type="EMBL" id="EKC77908.1"/>
    </source>
</evidence>